<gene>
    <name evidence="2" type="ORF">FRUB_03883</name>
</gene>
<evidence type="ECO:0000256" key="1">
    <source>
        <dbReference type="SAM" id="MobiDB-lite"/>
    </source>
</evidence>
<accession>A0A225DZK1</accession>
<protein>
    <submittedName>
        <fullName evidence="2">Uncharacterized protein</fullName>
    </submittedName>
</protein>
<evidence type="ECO:0000313" key="2">
    <source>
        <dbReference type="EMBL" id="OWK41805.1"/>
    </source>
</evidence>
<keyword evidence="3" id="KW-1185">Reference proteome</keyword>
<dbReference type="Proteomes" id="UP000214646">
    <property type="component" value="Unassembled WGS sequence"/>
</dbReference>
<organism evidence="2 3">
    <name type="scientific">Fimbriiglobus ruber</name>
    <dbReference type="NCBI Taxonomy" id="1908690"/>
    <lineage>
        <taxon>Bacteria</taxon>
        <taxon>Pseudomonadati</taxon>
        <taxon>Planctomycetota</taxon>
        <taxon>Planctomycetia</taxon>
        <taxon>Gemmatales</taxon>
        <taxon>Gemmataceae</taxon>
        <taxon>Fimbriiglobus</taxon>
    </lineage>
</organism>
<feature type="compositionally biased region" description="Low complexity" evidence="1">
    <location>
        <begin position="1"/>
        <end position="16"/>
    </location>
</feature>
<dbReference type="AlphaFoldDB" id="A0A225DZK1"/>
<sequence>MTGTETDTATGTGNDDQGISQTTTSATGTYVRTDTGATSGRAGSGSYGYTNIETADARAGYFTRSETGTDRYGLVYSFDDVSGETSGDTGHLHFSTDGVPFVDPAVDPLPNVTRGYRISP</sequence>
<comment type="caution">
    <text evidence="2">The sequence shown here is derived from an EMBL/GenBank/DDBJ whole genome shotgun (WGS) entry which is preliminary data.</text>
</comment>
<name>A0A225DZK1_9BACT</name>
<feature type="region of interest" description="Disordered" evidence="1">
    <location>
        <begin position="1"/>
        <end position="49"/>
    </location>
</feature>
<feature type="compositionally biased region" description="Low complexity" evidence="1">
    <location>
        <begin position="32"/>
        <end position="41"/>
    </location>
</feature>
<feature type="compositionally biased region" description="Polar residues" evidence="1">
    <location>
        <begin position="17"/>
        <end position="30"/>
    </location>
</feature>
<dbReference type="RefSeq" id="WP_088255050.1">
    <property type="nucleotide sequence ID" value="NZ_NIDE01000005.1"/>
</dbReference>
<dbReference type="EMBL" id="NIDE01000005">
    <property type="protein sequence ID" value="OWK41805.1"/>
    <property type="molecule type" value="Genomic_DNA"/>
</dbReference>
<proteinExistence type="predicted"/>
<reference evidence="3" key="1">
    <citation type="submission" date="2017-06" db="EMBL/GenBank/DDBJ databases">
        <title>Genome analysis of Fimbriiglobus ruber SP5, the first member of the order Planctomycetales with confirmed chitinolytic capability.</title>
        <authorList>
            <person name="Ravin N.V."/>
            <person name="Rakitin A.L."/>
            <person name="Ivanova A.A."/>
            <person name="Beletsky A.V."/>
            <person name="Kulichevskaya I.S."/>
            <person name="Mardanov A.V."/>
            <person name="Dedysh S.N."/>
        </authorList>
    </citation>
    <scope>NUCLEOTIDE SEQUENCE [LARGE SCALE GENOMIC DNA]</scope>
    <source>
        <strain evidence="3">SP5</strain>
    </source>
</reference>
<evidence type="ECO:0000313" key="3">
    <source>
        <dbReference type="Proteomes" id="UP000214646"/>
    </source>
</evidence>